<accession>A0A939TP39</accession>
<gene>
    <name evidence="2" type="ORF">J4H85_12765</name>
</gene>
<reference evidence="2" key="1">
    <citation type="submission" date="2021-03" db="EMBL/GenBank/DDBJ databases">
        <title>Leucobacter chromiisoli sp. nov., isolated from chromium-containing soil of chemical plant.</title>
        <authorList>
            <person name="Xu Z."/>
        </authorList>
    </citation>
    <scope>NUCLEOTIDE SEQUENCE</scope>
    <source>
        <strain evidence="2">K 70/01</strain>
    </source>
</reference>
<dbReference type="EMBL" id="JAGFBF010000005">
    <property type="protein sequence ID" value="MBO2990869.1"/>
    <property type="molecule type" value="Genomic_DNA"/>
</dbReference>
<dbReference type="RefSeq" id="WP_208240175.1">
    <property type="nucleotide sequence ID" value="NZ_BAAAQU010000002.1"/>
</dbReference>
<evidence type="ECO:0000313" key="2">
    <source>
        <dbReference type="EMBL" id="MBO2990869.1"/>
    </source>
</evidence>
<organism evidence="2 3">
    <name type="scientific">Leucobacter tardus</name>
    <dbReference type="NCBI Taxonomy" id="501483"/>
    <lineage>
        <taxon>Bacteria</taxon>
        <taxon>Bacillati</taxon>
        <taxon>Actinomycetota</taxon>
        <taxon>Actinomycetes</taxon>
        <taxon>Micrococcales</taxon>
        <taxon>Microbacteriaceae</taxon>
        <taxon>Leucobacter</taxon>
    </lineage>
</organism>
<dbReference type="Proteomes" id="UP000668403">
    <property type="component" value="Unassembled WGS sequence"/>
</dbReference>
<evidence type="ECO:0000256" key="1">
    <source>
        <dbReference type="SAM" id="Phobius"/>
    </source>
</evidence>
<dbReference type="AlphaFoldDB" id="A0A939TP39"/>
<keyword evidence="1" id="KW-0812">Transmembrane</keyword>
<sequence length="163" mass="17993">MSEIDELFPPAQYGAGWVLLAFGVLAALFAAAVIVMWFTRPRRTLTRRVTGAASTELPDDALAALRNEYLDRLQRIEDRYRDGALDARAANRELSREVRAFVQDYSGFEAPVLGLQDLVALGVHPSLVEAVGRHYYPGMFRSAADMDPIAGVDAGRTVVTSWH</sequence>
<keyword evidence="3" id="KW-1185">Reference proteome</keyword>
<name>A0A939TP39_9MICO</name>
<keyword evidence="1" id="KW-0472">Membrane</keyword>
<feature type="transmembrane region" description="Helical" evidence="1">
    <location>
        <begin position="15"/>
        <end position="38"/>
    </location>
</feature>
<comment type="caution">
    <text evidence="2">The sequence shown here is derived from an EMBL/GenBank/DDBJ whole genome shotgun (WGS) entry which is preliminary data.</text>
</comment>
<protein>
    <submittedName>
        <fullName evidence="2">Uncharacterized protein</fullName>
    </submittedName>
</protein>
<keyword evidence="1" id="KW-1133">Transmembrane helix</keyword>
<evidence type="ECO:0000313" key="3">
    <source>
        <dbReference type="Proteomes" id="UP000668403"/>
    </source>
</evidence>
<proteinExistence type="predicted"/>